<dbReference type="PIRSF" id="PIRSF000114">
    <property type="entry name" value="Glycerol-3-P_dh"/>
    <property type="match status" value="1"/>
</dbReference>
<evidence type="ECO:0000256" key="13">
    <source>
        <dbReference type="PIRSR" id="PIRSR000114-3"/>
    </source>
</evidence>
<evidence type="ECO:0000256" key="9">
    <source>
        <dbReference type="ARBA" id="ARBA00023264"/>
    </source>
</evidence>
<comment type="similarity">
    <text evidence="1 10 14">Belongs to the NAD-dependent glycerol-3-phosphate dehydrogenase family.</text>
</comment>
<feature type="binding site" evidence="13">
    <location>
        <position position="254"/>
    </location>
    <ligand>
        <name>NAD(+)</name>
        <dbReference type="ChEBI" id="CHEBI:57540"/>
    </ligand>
</feature>
<dbReference type="InterPro" id="IPR008927">
    <property type="entry name" value="6-PGluconate_DH-like_C_sf"/>
</dbReference>
<dbReference type="FunFam" id="3.40.50.720:FF:000019">
    <property type="entry name" value="Glycerol-3-phosphate dehydrogenase [NAD(P)+]"/>
    <property type="match status" value="1"/>
</dbReference>
<evidence type="ECO:0000256" key="7">
    <source>
        <dbReference type="ARBA" id="ARBA00023098"/>
    </source>
</evidence>
<feature type="binding site" evidence="10">
    <location>
        <position position="137"/>
    </location>
    <ligand>
        <name>sn-glycerol 3-phosphate</name>
        <dbReference type="ChEBI" id="CHEBI:57597"/>
    </ligand>
</feature>
<feature type="binding site" evidence="10">
    <location>
        <position position="139"/>
    </location>
    <ligand>
        <name>NADPH</name>
        <dbReference type="ChEBI" id="CHEBI:57783"/>
    </ligand>
</feature>
<dbReference type="GO" id="GO:0141153">
    <property type="term" value="F:glycerol-3-phosphate dehydrogenase (NADP+) activity"/>
    <property type="evidence" value="ECO:0007669"/>
    <property type="project" value="RHEA"/>
</dbReference>
<dbReference type="RefSeq" id="WP_054359833.1">
    <property type="nucleotide sequence ID" value="NZ_LJYW01000001.1"/>
</dbReference>
<keyword evidence="2 10" id="KW-0444">Lipid biosynthesis</keyword>
<keyword evidence="7 10" id="KW-0443">Lipid metabolism</keyword>
<dbReference type="HAMAP" id="MF_00394">
    <property type="entry name" value="NAD_Glyc3P_dehydrog"/>
    <property type="match status" value="1"/>
</dbReference>
<comment type="pathway">
    <text evidence="10">Membrane lipid metabolism; glycerophospholipid metabolism.</text>
</comment>
<comment type="function">
    <text evidence="10">Catalyzes the reduction of the glycolytic intermediate dihydroxyacetone phosphate (DHAP) to sn-glycerol 3-phosphate (G3P), the key precursor for phospholipid synthesis.</text>
</comment>
<evidence type="ECO:0000256" key="3">
    <source>
        <dbReference type="ARBA" id="ARBA00022741"/>
    </source>
</evidence>
<dbReference type="GO" id="GO:0046167">
    <property type="term" value="P:glycerol-3-phosphate biosynthetic process"/>
    <property type="evidence" value="ECO:0007669"/>
    <property type="project" value="UniProtKB-UniRule"/>
</dbReference>
<feature type="binding site" evidence="12">
    <location>
        <position position="107"/>
    </location>
    <ligand>
        <name>substrate</name>
    </ligand>
</feature>
<comment type="subcellular location">
    <subcellularLocation>
        <location evidence="10">Cytoplasm</location>
    </subcellularLocation>
</comment>
<evidence type="ECO:0000256" key="4">
    <source>
        <dbReference type="ARBA" id="ARBA00022857"/>
    </source>
</evidence>
<dbReference type="Pfam" id="PF07479">
    <property type="entry name" value="NAD_Gly3P_dh_C"/>
    <property type="match status" value="1"/>
</dbReference>
<evidence type="ECO:0000256" key="8">
    <source>
        <dbReference type="ARBA" id="ARBA00023209"/>
    </source>
</evidence>
<reference evidence="18 19" key="2">
    <citation type="submission" date="2015-10" db="EMBL/GenBank/DDBJ databases">
        <title>Draft Genome Sequence of Prosthecomicrobium hirschii ATCC 27832.</title>
        <authorList>
            <person name="Daniel J."/>
            <person name="Givan S.A."/>
            <person name="Brun Y.V."/>
            <person name="Brown P.J."/>
        </authorList>
    </citation>
    <scope>NUCLEOTIDE SEQUENCE [LARGE SCALE GENOMIC DNA]</scope>
    <source>
        <strain evidence="18 19">16</strain>
    </source>
</reference>
<feature type="binding site" evidence="10">
    <location>
        <position position="253"/>
    </location>
    <ligand>
        <name>sn-glycerol 3-phosphate</name>
        <dbReference type="ChEBI" id="CHEBI:57597"/>
    </ligand>
</feature>
<comment type="caution">
    <text evidence="10">Lacks conserved residue(s) required for the propagation of feature annotation.</text>
</comment>
<feature type="binding site" evidence="12">
    <location>
        <begin position="254"/>
        <end position="255"/>
    </location>
    <ligand>
        <name>substrate</name>
    </ligand>
</feature>
<dbReference type="Pfam" id="PF01210">
    <property type="entry name" value="NAD_Gly3P_dh_N"/>
    <property type="match status" value="1"/>
</dbReference>
<keyword evidence="5 10" id="KW-0560">Oxidoreductase</keyword>
<dbReference type="GO" id="GO:0006650">
    <property type="term" value="P:glycerophospholipid metabolic process"/>
    <property type="evidence" value="ECO:0007669"/>
    <property type="project" value="UniProtKB-UniRule"/>
</dbReference>
<feature type="binding site" evidence="10">
    <location>
        <position position="254"/>
    </location>
    <ligand>
        <name>NADPH</name>
        <dbReference type="ChEBI" id="CHEBI:57783"/>
    </ligand>
</feature>
<gene>
    <name evidence="10" type="primary">gpsA</name>
    <name evidence="18" type="ORF">ABB55_16810</name>
</gene>
<dbReference type="STRING" id="665126.ABB55_16810"/>
<dbReference type="InterPro" id="IPR036291">
    <property type="entry name" value="NAD(P)-bd_dom_sf"/>
</dbReference>
<dbReference type="GO" id="GO:0008654">
    <property type="term" value="P:phospholipid biosynthetic process"/>
    <property type="evidence" value="ECO:0007669"/>
    <property type="project" value="UniProtKB-KW"/>
</dbReference>
<dbReference type="InterPro" id="IPR013328">
    <property type="entry name" value="6PGD_dom2"/>
</dbReference>
<feature type="binding site" evidence="10">
    <location>
        <position position="190"/>
    </location>
    <ligand>
        <name>sn-glycerol 3-phosphate</name>
        <dbReference type="ChEBI" id="CHEBI:57597"/>
    </ligand>
</feature>
<dbReference type="GO" id="GO:0051287">
    <property type="term" value="F:NAD binding"/>
    <property type="evidence" value="ECO:0007669"/>
    <property type="project" value="InterPro"/>
</dbReference>
<dbReference type="InterPro" id="IPR006168">
    <property type="entry name" value="G3P_DH_NAD-dep"/>
</dbReference>
<dbReference type="PRINTS" id="PR00077">
    <property type="entry name" value="GPDHDRGNASE"/>
</dbReference>
<feature type="binding site" evidence="13">
    <location>
        <begin position="10"/>
        <end position="15"/>
    </location>
    <ligand>
        <name>NAD(+)</name>
        <dbReference type="ChEBI" id="CHEBI:57540"/>
    </ligand>
</feature>
<evidence type="ECO:0000259" key="16">
    <source>
        <dbReference type="Pfam" id="PF01210"/>
    </source>
</evidence>
<dbReference type="SUPFAM" id="SSF51735">
    <property type="entry name" value="NAD(P)-binding Rossmann-fold domains"/>
    <property type="match status" value="1"/>
</dbReference>
<feature type="binding site" evidence="10">
    <location>
        <position position="280"/>
    </location>
    <ligand>
        <name>NADPH</name>
        <dbReference type="ChEBI" id="CHEBI:57783"/>
    </ligand>
</feature>
<evidence type="ECO:0000256" key="5">
    <source>
        <dbReference type="ARBA" id="ARBA00023002"/>
    </source>
</evidence>
<feature type="domain" description="Glycerol-3-phosphate dehydrogenase NAD-dependent N-terminal" evidence="16">
    <location>
        <begin position="6"/>
        <end position="158"/>
    </location>
</feature>
<feature type="active site" description="Proton acceptor" evidence="10 11">
    <location>
        <position position="190"/>
    </location>
</feature>
<evidence type="ECO:0000256" key="14">
    <source>
        <dbReference type="RuleBase" id="RU000437"/>
    </source>
</evidence>
<dbReference type="InterPro" id="IPR011128">
    <property type="entry name" value="G3P_DH_NAD-dep_N"/>
</dbReference>
<evidence type="ECO:0000256" key="1">
    <source>
        <dbReference type="ARBA" id="ARBA00011009"/>
    </source>
</evidence>
<keyword evidence="4 10" id="KW-0521">NADP</keyword>
<feature type="domain" description="Glycerol-3-phosphate dehydrogenase NAD-dependent C-terminal" evidence="17">
    <location>
        <begin position="179"/>
        <end position="320"/>
    </location>
</feature>
<dbReference type="NCBIfam" id="NF000942">
    <property type="entry name" value="PRK00094.1-4"/>
    <property type="match status" value="1"/>
</dbReference>
<dbReference type="InterPro" id="IPR006109">
    <property type="entry name" value="G3P_DH_NAD-dep_C"/>
</dbReference>
<keyword evidence="8 10" id="KW-0594">Phospholipid biosynthesis</keyword>
<comment type="catalytic activity">
    <reaction evidence="10 15">
        <text>sn-glycerol 3-phosphate + NADP(+) = dihydroxyacetone phosphate + NADPH + H(+)</text>
        <dbReference type="Rhea" id="RHEA:11096"/>
        <dbReference type="ChEBI" id="CHEBI:15378"/>
        <dbReference type="ChEBI" id="CHEBI:57597"/>
        <dbReference type="ChEBI" id="CHEBI:57642"/>
        <dbReference type="ChEBI" id="CHEBI:57783"/>
        <dbReference type="ChEBI" id="CHEBI:58349"/>
        <dbReference type="EC" id="1.1.1.94"/>
    </reaction>
</comment>
<feature type="binding site" evidence="10">
    <location>
        <position position="254"/>
    </location>
    <ligand>
        <name>sn-glycerol 3-phosphate</name>
        <dbReference type="ChEBI" id="CHEBI:57597"/>
    </ligand>
</feature>
<dbReference type="EC" id="1.1.1.94" evidence="10"/>
<dbReference type="Gene3D" id="1.10.1040.10">
    <property type="entry name" value="N-(1-d-carboxylethyl)-l-norvaline Dehydrogenase, domain 2"/>
    <property type="match status" value="1"/>
</dbReference>
<keyword evidence="9 10" id="KW-1208">Phospholipid metabolism</keyword>
<evidence type="ECO:0000256" key="12">
    <source>
        <dbReference type="PIRSR" id="PIRSR000114-2"/>
    </source>
</evidence>
<feature type="binding site" evidence="10">
    <location>
        <position position="243"/>
    </location>
    <ligand>
        <name>sn-glycerol 3-phosphate</name>
        <dbReference type="ChEBI" id="CHEBI:57597"/>
    </ligand>
</feature>
<evidence type="ECO:0000256" key="15">
    <source>
        <dbReference type="RuleBase" id="RU000439"/>
    </source>
</evidence>
<keyword evidence="6 10" id="KW-0520">NAD</keyword>
<feature type="binding site" evidence="10">
    <location>
        <position position="278"/>
    </location>
    <ligand>
        <name>NADPH</name>
        <dbReference type="ChEBI" id="CHEBI:57783"/>
    </ligand>
</feature>
<protein>
    <recommendedName>
        <fullName evidence="10">Glycerol-3-phosphate dehydrogenase [NAD(P)+]</fullName>
        <ecNumber evidence="10">1.1.1.94</ecNumber>
    </recommendedName>
    <alternativeName>
        <fullName evidence="10">NAD(P)(+)-dependent glycerol-3-phosphate dehydrogenase</fullName>
    </alternativeName>
    <alternativeName>
        <fullName evidence="10">NAD(P)H-dependent dihydroxyacetone-phosphate reductase</fullName>
    </alternativeName>
</protein>
<keyword evidence="3 10" id="KW-0547">Nucleotide-binding</keyword>
<evidence type="ECO:0000256" key="2">
    <source>
        <dbReference type="ARBA" id="ARBA00022516"/>
    </source>
</evidence>
<feature type="binding site" evidence="10">
    <location>
        <position position="255"/>
    </location>
    <ligand>
        <name>sn-glycerol 3-phosphate</name>
        <dbReference type="ChEBI" id="CHEBI:57597"/>
    </ligand>
</feature>
<dbReference type="PROSITE" id="PS00957">
    <property type="entry name" value="NAD_G3PDH"/>
    <property type="match status" value="1"/>
</dbReference>
<dbReference type="GO" id="GO:0046168">
    <property type="term" value="P:glycerol-3-phosphate catabolic process"/>
    <property type="evidence" value="ECO:0007669"/>
    <property type="project" value="InterPro"/>
</dbReference>
<keyword evidence="19" id="KW-1185">Reference proteome</keyword>
<evidence type="ECO:0000256" key="6">
    <source>
        <dbReference type="ARBA" id="ARBA00023027"/>
    </source>
</evidence>
<name>A0A0P6W3C8_9HYPH</name>
<dbReference type="GO" id="GO:0141152">
    <property type="term" value="F:glycerol-3-phosphate dehydrogenase (NAD+) activity"/>
    <property type="evidence" value="ECO:0007669"/>
    <property type="project" value="RHEA"/>
</dbReference>
<reference evidence="18 19" key="1">
    <citation type="submission" date="2015-09" db="EMBL/GenBank/DDBJ databases">
        <authorList>
            <person name="Jackson K.R."/>
            <person name="Lunt B.L."/>
            <person name="Fisher J.N.B."/>
            <person name="Gardner A.V."/>
            <person name="Bailey M.E."/>
            <person name="Deus L.M."/>
            <person name="Earl A.S."/>
            <person name="Gibby P.D."/>
            <person name="Hartmann K.A."/>
            <person name="Liu J.E."/>
            <person name="Manci A.M."/>
            <person name="Nielsen D.A."/>
            <person name="Solomon M.B."/>
            <person name="Breakwell D.P."/>
            <person name="Burnett S.H."/>
            <person name="Grose J.H."/>
        </authorList>
    </citation>
    <scope>NUCLEOTIDE SEQUENCE [LARGE SCALE GENOMIC DNA]</scope>
    <source>
        <strain evidence="18 19">16</strain>
    </source>
</reference>
<organism evidence="18 19">
    <name type="scientific">Prosthecodimorpha hirschii</name>
    <dbReference type="NCBI Taxonomy" id="665126"/>
    <lineage>
        <taxon>Bacteria</taxon>
        <taxon>Pseudomonadati</taxon>
        <taxon>Pseudomonadota</taxon>
        <taxon>Alphaproteobacteria</taxon>
        <taxon>Hyphomicrobiales</taxon>
        <taxon>Ancalomicrobiaceae</taxon>
        <taxon>Prosthecodimorpha</taxon>
    </lineage>
</organism>
<dbReference type="PANTHER" id="PTHR11728:SF1">
    <property type="entry name" value="GLYCEROL-3-PHOSPHATE DEHYDROGENASE [NAD(+)] 2, CHLOROPLASTIC"/>
    <property type="match status" value="1"/>
</dbReference>
<dbReference type="Proteomes" id="UP000048984">
    <property type="component" value="Unassembled WGS sequence"/>
</dbReference>
<feature type="binding site" evidence="13">
    <location>
        <position position="139"/>
    </location>
    <ligand>
        <name>NAD(+)</name>
        <dbReference type="ChEBI" id="CHEBI:57540"/>
    </ligand>
</feature>
<dbReference type="AlphaFoldDB" id="A0A0P6W3C8"/>
<dbReference type="PANTHER" id="PTHR11728">
    <property type="entry name" value="GLYCEROL-3-PHOSPHATE DEHYDROGENASE"/>
    <property type="match status" value="1"/>
</dbReference>
<feature type="binding site" evidence="10">
    <location>
        <position position="107"/>
    </location>
    <ligand>
        <name>NADPH</name>
        <dbReference type="ChEBI" id="CHEBI:57783"/>
    </ligand>
</feature>
<feature type="binding site" evidence="10">
    <location>
        <position position="135"/>
    </location>
    <ligand>
        <name>sn-glycerol 3-phosphate</name>
        <dbReference type="ChEBI" id="CHEBI:57597"/>
    </ligand>
</feature>
<dbReference type="NCBIfam" id="NF000940">
    <property type="entry name" value="PRK00094.1-2"/>
    <property type="match status" value="1"/>
</dbReference>
<dbReference type="EMBL" id="LJYW01000001">
    <property type="protein sequence ID" value="KPL53669.1"/>
    <property type="molecule type" value="Genomic_DNA"/>
</dbReference>
<keyword evidence="10" id="KW-0963">Cytoplasm</keyword>
<feature type="binding site" evidence="13">
    <location>
        <position position="277"/>
    </location>
    <ligand>
        <name>NAD(+)</name>
        <dbReference type="ChEBI" id="CHEBI:57540"/>
    </ligand>
</feature>
<dbReference type="SUPFAM" id="SSF48179">
    <property type="entry name" value="6-phosphogluconate dehydrogenase C-terminal domain-like"/>
    <property type="match status" value="1"/>
</dbReference>
<dbReference type="Gene3D" id="3.40.50.720">
    <property type="entry name" value="NAD(P)-binding Rossmann-like Domain"/>
    <property type="match status" value="1"/>
</dbReference>
<evidence type="ECO:0000256" key="10">
    <source>
        <dbReference type="HAMAP-Rule" id="MF_00394"/>
    </source>
</evidence>
<feature type="binding site" evidence="10">
    <location>
        <position position="34"/>
    </location>
    <ligand>
        <name>NADPH</name>
        <dbReference type="ChEBI" id="CHEBI:57783"/>
    </ligand>
</feature>
<evidence type="ECO:0000256" key="11">
    <source>
        <dbReference type="PIRSR" id="PIRSR000114-1"/>
    </source>
</evidence>
<feature type="binding site" evidence="10">
    <location>
        <position position="107"/>
    </location>
    <ligand>
        <name>sn-glycerol 3-phosphate</name>
        <dbReference type="ChEBI" id="CHEBI:57597"/>
    </ligand>
</feature>
<evidence type="ECO:0000313" key="18">
    <source>
        <dbReference type="EMBL" id="KPL53669.1"/>
    </source>
</evidence>
<feature type="binding site" evidence="10">
    <location>
        <position position="14"/>
    </location>
    <ligand>
        <name>NADPH</name>
        <dbReference type="ChEBI" id="CHEBI:57783"/>
    </ligand>
</feature>
<dbReference type="UniPathway" id="UPA00940"/>
<evidence type="ECO:0000313" key="19">
    <source>
        <dbReference type="Proteomes" id="UP000048984"/>
    </source>
</evidence>
<evidence type="ECO:0000259" key="17">
    <source>
        <dbReference type="Pfam" id="PF07479"/>
    </source>
</evidence>
<accession>A0A0P6W3C8</accession>
<sequence>MSGIRVGVFGGGAWGTALALVAARAGRTVTLWARDRAVAAEVGSLGTNSKFLPGIRLEPRFTATGDLAEAAAADIVIAAVPAQATRGLLRDLAAHVRPGVPVLVAAKGIERGTDALMTEIVAAELPGRPAAVLSGPSFADDVARGLPTALTVAAADGALAERLSAALVSPSFRPYAATDVVGVQIGGALKNVIAIASGIVVGRGLGASAQAALTARGFAELGRLARALGAEPETLMGLSGLGDLVLSATSRQSRNFSLGIGIGEGRSVADLTGTGAKLAEGAFTASVALDLAERHGVDLPITGAVAAVLAGRLSVDAAVEGLMTRPLRREGT</sequence>
<dbReference type="GO" id="GO:0005829">
    <property type="term" value="C:cytosol"/>
    <property type="evidence" value="ECO:0007669"/>
    <property type="project" value="TreeGrafter"/>
</dbReference>
<dbReference type="GO" id="GO:0005975">
    <property type="term" value="P:carbohydrate metabolic process"/>
    <property type="evidence" value="ECO:0007669"/>
    <property type="project" value="InterPro"/>
</dbReference>
<proteinExistence type="inferred from homology"/>
<comment type="caution">
    <text evidence="18">The sequence shown here is derived from an EMBL/GenBank/DDBJ whole genome shotgun (WGS) entry which is preliminary data.</text>
</comment>
<comment type="catalytic activity">
    <reaction evidence="10">
        <text>sn-glycerol 3-phosphate + NAD(+) = dihydroxyacetone phosphate + NADH + H(+)</text>
        <dbReference type="Rhea" id="RHEA:11092"/>
        <dbReference type="ChEBI" id="CHEBI:15378"/>
        <dbReference type="ChEBI" id="CHEBI:57540"/>
        <dbReference type="ChEBI" id="CHEBI:57597"/>
        <dbReference type="ChEBI" id="CHEBI:57642"/>
        <dbReference type="ChEBI" id="CHEBI:57945"/>
        <dbReference type="EC" id="1.1.1.94"/>
    </reaction>
</comment>